<organism evidence="1 2">
    <name type="scientific">Fragilariopsis cylindrus CCMP1102</name>
    <dbReference type="NCBI Taxonomy" id="635003"/>
    <lineage>
        <taxon>Eukaryota</taxon>
        <taxon>Sar</taxon>
        <taxon>Stramenopiles</taxon>
        <taxon>Ochrophyta</taxon>
        <taxon>Bacillariophyta</taxon>
        <taxon>Bacillariophyceae</taxon>
        <taxon>Bacillariophycidae</taxon>
        <taxon>Bacillariales</taxon>
        <taxon>Bacillariaceae</taxon>
        <taxon>Fragilariopsis</taxon>
    </lineage>
</organism>
<accession>A0A1E7EWF7</accession>
<evidence type="ECO:0000313" key="1">
    <source>
        <dbReference type="EMBL" id="OEU10368.1"/>
    </source>
</evidence>
<sequence>MDSQLKKGGIKVEINPPLWQLPTYRPGIHDLHALGHSWLKRKYIPSFFELNNNNNNIYTRWATATRIKPDILDNG</sequence>
<dbReference type="KEGG" id="fcy:FRACYDRAFT_271116"/>
<protein>
    <submittedName>
        <fullName evidence="1">Uncharacterized protein</fullName>
    </submittedName>
</protein>
<keyword evidence="2" id="KW-1185">Reference proteome</keyword>
<dbReference type="InParanoid" id="A0A1E7EWF7"/>
<name>A0A1E7EWF7_9STRA</name>
<dbReference type="Proteomes" id="UP000095751">
    <property type="component" value="Unassembled WGS sequence"/>
</dbReference>
<evidence type="ECO:0000313" key="2">
    <source>
        <dbReference type="Proteomes" id="UP000095751"/>
    </source>
</evidence>
<reference evidence="1 2" key="1">
    <citation type="submission" date="2016-09" db="EMBL/GenBank/DDBJ databases">
        <title>Extensive genetic diversity and differential bi-allelic expression allows diatom success in the polar Southern Ocean.</title>
        <authorList>
            <consortium name="DOE Joint Genome Institute"/>
            <person name="Mock T."/>
            <person name="Otillar R.P."/>
            <person name="Strauss J."/>
            <person name="Dupont C."/>
            <person name="Frickenhaus S."/>
            <person name="Maumus F."/>
            <person name="Mcmullan M."/>
            <person name="Sanges R."/>
            <person name="Schmutz J."/>
            <person name="Toseland A."/>
            <person name="Valas R."/>
            <person name="Veluchamy A."/>
            <person name="Ward B.J."/>
            <person name="Allen A."/>
            <person name="Barry K."/>
            <person name="Falciatore A."/>
            <person name="Ferrante M."/>
            <person name="Fortunato A.E."/>
            <person name="Gloeckner G."/>
            <person name="Gruber A."/>
            <person name="Hipkin R."/>
            <person name="Janech M."/>
            <person name="Kroth P."/>
            <person name="Leese F."/>
            <person name="Lindquist E."/>
            <person name="Lyon B.R."/>
            <person name="Martin J."/>
            <person name="Mayer C."/>
            <person name="Parker M."/>
            <person name="Quesneville H."/>
            <person name="Raymond J."/>
            <person name="Uhlig C."/>
            <person name="Valentin K.U."/>
            <person name="Worden A.Z."/>
            <person name="Armbrust E.V."/>
            <person name="Bowler C."/>
            <person name="Green B."/>
            <person name="Moulton V."/>
            <person name="Van Oosterhout C."/>
            <person name="Grigoriev I."/>
        </authorList>
    </citation>
    <scope>NUCLEOTIDE SEQUENCE [LARGE SCALE GENOMIC DNA]</scope>
    <source>
        <strain evidence="1 2">CCMP1102</strain>
    </source>
</reference>
<dbReference type="EMBL" id="KV784372">
    <property type="protein sequence ID" value="OEU10368.1"/>
    <property type="molecule type" value="Genomic_DNA"/>
</dbReference>
<proteinExistence type="predicted"/>
<gene>
    <name evidence="1" type="ORF">FRACYDRAFT_271116</name>
</gene>
<dbReference type="AlphaFoldDB" id="A0A1E7EWF7"/>